<protein>
    <submittedName>
        <fullName evidence="2">Uncharacterized protein</fullName>
    </submittedName>
</protein>
<name>A0A078AKF0_STYLE</name>
<feature type="compositionally biased region" description="Polar residues" evidence="1">
    <location>
        <begin position="354"/>
        <end position="385"/>
    </location>
</feature>
<dbReference type="InParanoid" id="A0A078AKF0"/>
<feature type="region of interest" description="Disordered" evidence="1">
    <location>
        <begin position="354"/>
        <end position="420"/>
    </location>
</feature>
<dbReference type="AlphaFoldDB" id="A0A078AKF0"/>
<sequence length="533" mass="61068">MTTTGSQFMHSSKNSEVPQISEQSSLFIDQTNIQRGMVKEFKMADYYKQGPPQIQPEMINIATQGQVFGASNTSASFQGKSFKELMMQTLNRKREGAFNNGKQLLSPINKSTNQVLNLPEINSLEIFDQILQKEQEKSGVRVFKQGESLKTGLIDLDQIYTMVQSKEAKDYQVIGNQDSTRLIPLPKQLTKKQKWNKVLQFASKNPQFLLDAIPSTDFSIITEVLQSTKTQDQPLSFINEQITSSFTTLNQSSHSRLKQRLQSDLNLSRQYAADDYQNVSPKIVEDEQYPFMKSEANTSVHSHYQKIQKDYQDALSTQQRQKYLKGQQDMIKSSDRPFSFCQPRIQHANININKGNKSSRAASQIGQQSVRSRQIQVKASTSFSNDKQRPKSKSQTRYQDDKSEKSVNENQLQLSDNQSNIGSSRKLLKLTTLGSEQKPQLATPSIKNLNQDLIDQESTSTKSKEKSRKKVDSELQAKFIDWSQSSLRQFMTNMTQHEHFQKIEFNAVNLYKRHENFKRTLQRIAIKKVGLKN</sequence>
<accession>A0A078AKF0</accession>
<reference evidence="2 3" key="1">
    <citation type="submission" date="2014-06" db="EMBL/GenBank/DDBJ databases">
        <authorList>
            <person name="Swart Estienne"/>
        </authorList>
    </citation>
    <scope>NUCLEOTIDE SEQUENCE [LARGE SCALE GENOMIC DNA]</scope>
    <source>
        <strain evidence="2 3">130c</strain>
    </source>
</reference>
<dbReference type="Proteomes" id="UP000039865">
    <property type="component" value="Unassembled WGS sequence"/>
</dbReference>
<feature type="compositionally biased region" description="Basic and acidic residues" evidence="1">
    <location>
        <begin position="398"/>
        <end position="407"/>
    </location>
</feature>
<feature type="compositionally biased region" description="Polar residues" evidence="1">
    <location>
        <begin position="435"/>
        <end position="453"/>
    </location>
</feature>
<feature type="region of interest" description="Disordered" evidence="1">
    <location>
        <begin position="435"/>
        <end position="470"/>
    </location>
</feature>
<evidence type="ECO:0000313" key="2">
    <source>
        <dbReference type="EMBL" id="CDW82366.1"/>
    </source>
</evidence>
<keyword evidence="3" id="KW-1185">Reference proteome</keyword>
<feature type="region of interest" description="Disordered" evidence="1">
    <location>
        <begin position="1"/>
        <end position="22"/>
    </location>
</feature>
<evidence type="ECO:0000256" key="1">
    <source>
        <dbReference type="SAM" id="MobiDB-lite"/>
    </source>
</evidence>
<dbReference type="EMBL" id="CCKQ01010849">
    <property type="protein sequence ID" value="CDW82366.1"/>
    <property type="molecule type" value="Genomic_DNA"/>
</dbReference>
<evidence type="ECO:0000313" key="3">
    <source>
        <dbReference type="Proteomes" id="UP000039865"/>
    </source>
</evidence>
<proteinExistence type="predicted"/>
<gene>
    <name evidence="2" type="primary">Contig19686.g20877</name>
    <name evidence="2" type="ORF">STYLEM_11398</name>
</gene>
<organism evidence="2 3">
    <name type="scientific">Stylonychia lemnae</name>
    <name type="common">Ciliate</name>
    <dbReference type="NCBI Taxonomy" id="5949"/>
    <lineage>
        <taxon>Eukaryota</taxon>
        <taxon>Sar</taxon>
        <taxon>Alveolata</taxon>
        <taxon>Ciliophora</taxon>
        <taxon>Intramacronucleata</taxon>
        <taxon>Spirotrichea</taxon>
        <taxon>Stichotrichia</taxon>
        <taxon>Sporadotrichida</taxon>
        <taxon>Oxytrichidae</taxon>
        <taxon>Stylonychinae</taxon>
        <taxon>Stylonychia</taxon>
    </lineage>
</organism>
<feature type="compositionally biased region" description="Polar residues" evidence="1">
    <location>
        <begin position="408"/>
        <end position="420"/>
    </location>
</feature>